<keyword evidence="3 5" id="KW-0125">Carotenoid biosynthesis</keyword>
<dbReference type="GO" id="GO:0016117">
    <property type="term" value="P:carotenoid biosynthetic process"/>
    <property type="evidence" value="ECO:0007669"/>
    <property type="project" value="UniProtKB-KW"/>
</dbReference>
<feature type="region of interest" description="Disordered" evidence="6">
    <location>
        <begin position="17"/>
        <end position="39"/>
    </location>
</feature>
<name>H6SLT4_PARPM</name>
<dbReference type="Gene3D" id="3.50.50.60">
    <property type="entry name" value="FAD/NAD(P)-binding domain"/>
    <property type="match status" value="2"/>
</dbReference>
<evidence type="ECO:0000256" key="4">
    <source>
        <dbReference type="ARBA" id="ARBA00023002"/>
    </source>
</evidence>
<feature type="domain" description="Amine oxidase" evidence="7">
    <location>
        <begin position="54"/>
        <end position="336"/>
    </location>
</feature>
<organism evidence="8 9">
    <name type="scientific">Pararhodospirillum photometricum DSM 122</name>
    <dbReference type="NCBI Taxonomy" id="1150469"/>
    <lineage>
        <taxon>Bacteria</taxon>
        <taxon>Pseudomonadati</taxon>
        <taxon>Pseudomonadota</taxon>
        <taxon>Alphaproteobacteria</taxon>
        <taxon>Rhodospirillales</taxon>
        <taxon>Rhodospirillaceae</taxon>
        <taxon>Pararhodospirillum</taxon>
    </lineage>
</organism>
<reference evidence="8 9" key="1">
    <citation type="submission" date="2012-02" db="EMBL/GenBank/DDBJ databases">
        <title>Shotgun genome sequence of Phaeospirillum photometricum DSM 122.</title>
        <authorList>
            <person name="Duquesne K."/>
            <person name="Sturgis J."/>
        </authorList>
    </citation>
    <scope>NUCLEOTIDE SEQUENCE [LARGE SCALE GENOMIC DNA]</scope>
    <source>
        <strain evidence="9">DSM122</strain>
    </source>
</reference>
<comment type="pathway">
    <text evidence="1 5">Carotenoid biosynthesis.</text>
</comment>
<evidence type="ECO:0000256" key="2">
    <source>
        <dbReference type="ARBA" id="ARBA00006046"/>
    </source>
</evidence>
<dbReference type="PANTHER" id="PTHR43734:SF7">
    <property type="entry name" value="4,4'-DIAPONEUROSPORENE OXYGENASE"/>
    <property type="match status" value="1"/>
</dbReference>
<dbReference type="NCBIfam" id="NF045637">
    <property type="entry name" value="carotdesatCrtDProt"/>
    <property type="match status" value="1"/>
</dbReference>
<dbReference type="KEGG" id="rpm:RSPPHO_02323"/>
<dbReference type="InterPro" id="IPR036188">
    <property type="entry name" value="FAD/NAD-bd_sf"/>
</dbReference>
<dbReference type="GO" id="GO:0016491">
    <property type="term" value="F:oxidoreductase activity"/>
    <property type="evidence" value="ECO:0007669"/>
    <property type="project" value="UniProtKB-KW"/>
</dbReference>
<sequence length="541" mass="57618">MPLATVRHFGHLIGSSQCRLGHPASRKKPQTGRGSETLGGRMSEKRVVVIGAGMGGLAAALDLAARGVPVTVVEQASSPGGKLRQQRVGTVEIDAGPTVLTMRWVFESLFADAGSRLDDALTLHSASLLARHAWTQGGRLDLHADPERTEAEIGALCGAAEARRFRLFRARAREIHDLLKPTFIEAPRPTPVGLMRRMGAKGLADLARIAPFTTLWKTLGDFFHDPRLRQLFARYATYVGSSPFDAPATLMLIAHVEQEGVWLVEGGMSRLAEALADLARQKGADLRFNTAATGLEVRQGRVSGVRLADGSRLEASAVIANTDLASLAAGTLGPEAARAQPGITPADRSLSAVTWALEAEVEGFPLTRHTVFFPPDYAGEFAALTQRRVLPPEPTVYLCAQDRDGAEGPPPCGPERLLILINAPATGDRHPFDDKEIAQCQARTFAVMERCGCRIRPQDPGPRVTTPRDFNTMFPGTGGALYGRSTHGWNASFGRMGSATALPGLWVAGGGVHPGPGIPMAVLSGRLAARAALQALTSCAR</sequence>
<dbReference type="InterPro" id="IPR014105">
    <property type="entry name" value="Carotenoid/retinoid_OxRdtase"/>
</dbReference>
<accession>H6SLT4</accession>
<dbReference type="NCBIfam" id="TIGR02734">
    <property type="entry name" value="crtI_fam"/>
    <property type="match status" value="1"/>
</dbReference>
<evidence type="ECO:0000256" key="6">
    <source>
        <dbReference type="SAM" id="MobiDB-lite"/>
    </source>
</evidence>
<keyword evidence="9" id="KW-1185">Reference proteome</keyword>
<evidence type="ECO:0000313" key="8">
    <source>
        <dbReference type="EMBL" id="CCG08949.1"/>
    </source>
</evidence>
<dbReference type="InterPro" id="IPR054841">
    <property type="entry name" value="carotdesatCrtD"/>
</dbReference>
<evidence type="ECO:0000259" key="7">
    <source>
        <dbReference type="Pfam" id="PF01593"/>
    </source>
</evidence>
<proteinExistence type="inferred from homology"/>
<dbReference type="Pfam" id="PF01593">
    <property type="entry name" value="Amino_oxidase"/>
    <property type="match status" value="1"/>
</dbReference>
<dbReference type="STRING" id="1150469.RSPPHO_02323"/>
<gene>
    <name evidence="8" type="primary">crtD</name>
    <name evidence="8" type="ORF">RSPPHO_02323</name>
</gene>
<dbReference type="PANTHER" id="PTHR43734">
    <property type="entry name" value="PHYTOENE DESATURASE"/>
    <property type="match status" value="1"/>
</dbReference>
<dbReference type="SUPFAM" id="SSF51905">
    <property type="entry name" value="FAD/NAD(P)-binding domain"/>
    <property type="match status" value="1"/>
</dbReference>
<evidence type="ECO:0000256" key="3">
    <source>
        <dbReference type="ARBA" id="ARBA00022746"/>
    </source>
</evidence>
<evidence type="ECO:0000256" key="1">
    <source>
        <dbReference type="ARBA" id="ARBA00004829"/>
    </source>
</evidence>
<dbReference type="Proteomes" id="UP000033220">
    <property type="component" value="Chromosome DSM 122"/>
</dbReference>
<evidence type="ECO:0000313" key="9">
    <source>
        <dbReference type="Proteomes" id="UP000033220"/>
    </source>
</evidence>
<dbReference type="HOGENOM" id="CLU_019722_2_1_5"/>
<keyword evidence="4 5" id="KW-0560">Oxidoreductase</keyword>
<evidence type="ECO:0000256" key="5">
    <source>
        <dbReference type="RuleBase" id="RU362075"/>
    </source>
</evidence>
<dbReference type="InterPro" id="IPR002937">
    <property type="entry name" value="Amino_oxidase"/>
</dbReference>
<dbReference type="eggNOG" id="COG1233">
    <property type="taxonomic scope" value="Bacteria"/>
</dbReference>
<comment type="similarity">
    <text evidence="2 5">Belongs to the carotenoid/retinoid oxidoreductase family.</text>
</comment>
<dbReference type="EMBL" id="HE663493">
    <property type="protein sequence ID" value="CCG08949.1"/>
    <property type="molecule type" value="Genomic_DNA"/>
</dbReference>
<protein>
    <submittedName>
        <fullName evidence="8">CrtD</fullName>
    </submittedName>
</protein>
<dbReference type="AlphaFoldDB" id="H6SLT4"/>